<gene>
    <name evidence="2" type="ORF">CTEN210_00569</name>
</gene>
<feature type="region of interest" description="Disordered" evidence="1">
    <location>
        <begin position="372"/>
        <end position="398"/>
    </location>
</feature>
<comment type="caution">
    <text evidence="2">The sequence shown here is derived from an EMBL/GenBank/DDBJ whole genome shotgun (WGS) entry which is preliminary data.</text>
</comment>
<keyword evidence="3" id="KW-1185">Reference proteome</keyword>
<accession>A0AAD3CFE4</accession>
<reference evidence="2 3" key="1">
    <citation type="journal article" date="2021" name="Sci. Rep.">
        <title>The genome of the diatom Chaetoceros tenuissimus carries an ancient integrated fragment of an extant virus.</title>
        <authorList>
            <person name="Hongo Y."/>
            <person name="Kimura K."/>
            <person name="Takaki Y."/>
            <person name="Yoshida Y."/>
            <person name="Baba S."/>
            <person name="Kobayashi G."/>
            <person name="Nagasaki K."/>
            <person name="Hano T."/>
            <person name="Tomaru Y."/>
        </authorList>
    </citation>
    <scope>NUCLEOTIDE SEQUENCE [LARGE SCALE GENOMIC DNA]</scope>
    <source>
        <strain evidence="2 3">NIES-3715</strain>
    </source>
</reference>
<dbReference type="EMBL" id="BLLK01000019">
    <property type="protein sequence ID" value="GFH44095.1"/>
    <property type="molecule type" value="Genomic_DNA"/>
</dbReference>
<evidence type="ECO:0000313" key="3">
    <source>
        <dbReference type="Proteomes" id="UP001054902"/>
    </source>
</evidence>
<organism evidence="2 3">
    <name type="scientific">Chaetoceros tenuissimus</name>
    <dbReference type="NCBI Taxonomy" id="426638"/>
    <lineage>
        <taxon>Eukaryota</taxon>
        <taxon>Sar</taxon>
        <taxon>Stramenopiles</taxon>
        <taxon>Ochrophyta</taxon>
        <taxon>Bacillariophyta</taxon>
        <taxon>Coscinodiscophyceae</taxon>
        <taxon>Chaetocerotophycidae</taxon>
        <taxon>Chaetocerotales</taxon>
        <taxon>Chaetocerotaceae</taxon>
        <taxon>Chaetoceros</taxon>
    </lineage>
</organism>
<dbReference type="Proteomes" id="UP001054902">
    <property type="component" value="Unassembled WGS sequence"/>
</dbReference>
<dbReference type="AlphaFoldDB" id="A0AAD3CFE4"/>
<feature type="compositionally biased region" description="Basic residues" evidence="1">
    <location>
        <begin position="383"/>
        <end position="392"/>
    </location>
</feature>
<sequence length="398" mass="45695">MDISTFHSNLDFIKSLYFNEEWKDEDCKKQILEAIEECNEKIEQSFGESLHKLHEHEPSFEAVEKVVQKFPSTLSYADEEDGMIPIQTAATGDGGLEYVSILAKEGSENKVGGEDARGGLLMIDPSDEDGWNTLQMLCNYYDDDDDDDDAVQMLKELRQAGLLLKGDIRQYELLNISCYKQSQKRFEYFANWDPDALIDTRVGNKPLAHSIDSQQLLVFLESSFKYHPDLGGLLFEKDDDGNIAFDTMCDEIGTKKTMTVLYELLTPKSDYPILHHIFTNAPQHKELFMKYFPWATQLKDHHGRTLQQAVLAAGPNVMNEHDYLFAMLTDDQIREKDPVTTLYPFAAMAVGEHADLKKSFYLLRRHPSVLDRRARANTDRQSISRRRKKRKTGDKNDT</sequence>
<proteinExistence type="predicted"/>
<name>A0AAD3CFE4_9STRA</name>
<evidence type="ECO:0000256" key="1">
    <source>
        <dbReference type="SAM" id="MobiDB-lite"/>
    </source>
</evidence>
<evidence type="ECO:0000313" key="2">
    <source>
        <dbReference type="EMBL" id="GFH44095.1"/>
    </source>
</evidence>
<protein>
    <submittedName>
        <fullName evidence="2">Uncharacterized protein</fullName>
    </submittedName>
</protein>